<name>A0A367Y0Y0_9ASCO</name>
<dbReference type="Gene3D" id="3.60.20.40">
    <property type="match status" value="1"/>
</dbReference>
<dbReference type="AlphaFoldDB" id="A0A367Y0Y0"/>
<organism evidence="1 2">
    <name type="scientific">Candida viswanathii</name>
    <dbReference type="NCBI Taxonomy" id="5486"/>
    <lineage>
        <taxon>Eukaryota</taxon>
        <taxon>Fungi</taxon>
        <taxon>Dikarya</taxon>
        <taxon>Ascomycota</taxon>
        <taxon>Saccharomycotina</taxon>
        <taxon>Pichiomycetes</taxon>
        <taxon>Debaryomycetaceae</taxon>
        <taxon>Candida/Lodderomyces clade</taxon>
        <taxon>Candida</taxon>
    </lineage>
</organism>
<sequence>MSSQFMRFPSRRSTVYSTKGIVASTQPLANYADYQSPKPKLTLDDFKSHTSTVVDPIKLNFQDYNVWEIPPNGHGLVALLALGIIQNSTIWENQLNRGANFNLSPGLSNCLEGGKRPYHTIIPGMITNSDGSLYAGFGNMGGFAQPVCHVQHVLNLTVFGMTPQQLIDSQDLC</sequence>
<accession>A0A367Y0Y0</accession>
<comment type="caution">
    <text evidence="1">The sequence shown here is derived from an EMBL/GenBank/DDBJ whole genome shotgun (WGS) entry which is preliminary data.</text>
</comment>
<gene>
    <name evidence="1" type="ORF">Cantr_07332</name>
</gene>
<reference evidence="1 2" key="1">
    <citation type="submission" date="2018-06" db="EMBL/GenBank/DDBJ databases">
        <title>Whole genome sequencing of Candida tropicalis (genome annotated by CSBL at Korea University).</title>
        <authorList>
            <person name="Ahn J."/>
        </authorList>
    </citation>
    <scope>NUCLEOTIDE SEQUENCE [LARGE SCALE GENOMIC DNA]</scope>
    <source>
        <strain evidence="1 2">ATCC 20962</strain>
    </source>
</reference>
<dbReference type="InterPro" id="IPR052896">
    <property type="entry name" value="GGT-like_enzyme"/>
</dbReference>
<dbReference type="OrthoDB" id="2015213at2759"/>
<dbReference type="PANTHER" id="PTHR43881">
    <property type="entry name" value="GAMMA-GLUTAMYLTRANSPEPTIDASE (AFU_ORTHOLOGUE AFUA_4G13580)"/>
    <property type="match status" value="1"/>
</dbReference>
<dbReference type="Pfam" id="PF01019">
    <property type="entry name" value="G_glu_transpept"/>
    <property type="match status" value="2"/>
</dbReference>
<proteinExistence type="predicted"/>
<dbReference type="PANTHER" id="PTHR43881:SF1">
    <property type="entry name" value="GAMMA-GLUTAMYLTRANSPEPTIDASE (AFU_ORTHOLOGUE AFUA_4G13580)"/>
    <property type="match status" value="1"/>
</dbReference>
<dbReference type="EMBL" id="QLNQ01000027">
    <property type="protein sequence ID" value="RCK59190.1"/>
    <property type="molecule type" value="Genomic_DNA"/>
</dbReference>
<dbReference type="STRING" id="5486.A0A367Y0Y0"/>
<evidence type="ECO:0000313" key="2">
    <source>
        <dbReference type="Proteomes" id="UP000253472"/>
    </source>
</evidence>
<protein>
    <submittedName>
        <fullName evidence="1">Uncharacterized protein</fullName>
    </submittedName>
</protein>
<dbReference type="Proteomes" id="UP000253472">
    <property type="component" value="Unassembled WGS sequence"/>
</dbReference>
<dbReference type="InterPro" id="IPR029055">
    <property type="entry name" value="Ntn_hydrolases_N"/>
</dbReference>
<dbReference type="InterPro" id="IPR043137">
    <property type="entry name" value="GGT_ssub_C"/>
</dbReference>
<dbReference type="SUPFAM" id="SSF56235">
    <property type="entry name" value="N-terminal nucleophile aminohydrolases (Ntn hydrolases)"/>
    <property type="match status" value="1"/>
</dbReference>
<evidence type="ECO:0000313" key="1">
    <source>
        <dbReference type="EMBL" id="RCK59190.1"/>
    </source>
</evidence>
<keyword evidence="2" id="KW-1185">Reference proteome</keyword>